<dbReference type="AlphaFoldDB" id="A0A560HL69"/>
<dbReference type="Proteomes" id="UP000315914">
    <property type="component" value="Unassembled WGS sequence"/>
</dbReference>
<keyword evidence="2" id="KW-1185">Reference proteome</keyword>
<proteinExistence type="predicted"/>
<accession>A0A560HL69</accession>
<gene>
    <name evidence="1" type="ORF">FBZ95_1198</name>
</gene>
<reference evidence="1 2" key="1">
    <citation type="submission" date="2019-06" db="EMBL/GenBank/DDBJ databases">
        <title>Genomic Encyclopedia of Type Strains, Phase IV (KMG-V): Genome sequencing to study the core and pangenomes of soil and plant-associated prokaryotes.</title>
        <authorList>
            <person name="Whitman W."/>
        </authorList>
    </citation>
    <scope>NUCLEOTIDE SEQUENCE [LARGE SCALE GENOMIC DNA]</scope>
    <source>
        <strain evidence="1 2">BR 10556</strain>
    </source>
</reference>
<evidence type="ECO:0000313" key="1">
    <source>
        <dbReference type="EMBL" id="TWB66012.1"/>
    </source>
</evidence>
<evidence type="ECO:0000313" key="2">
    <source>
        <dbReference type="Proteomes" id="UP000315914"/>
    </source>
</evidence>
<protein>
    <submittedName>
        <fullName evidence="1">Uncharacterized protein</fullName>
    </submittedName>
</protein>
<comment type="caution">
    <text evidence="1">The sequence shown here is derived from an EMBL/GenBank/DDBJ whole genome shotgun (WGS) entry which is preliminary data.</text>
</comment>
<sequence length="88" mass="10063">MELPISSFIPVSSWSPLASTCIAVTETLTPTYEPRSRHKRNRQRDGQVCADLSASICDCRSEPFWNFRLIIANGRLHWFGEMAFQAQM</sequence>
<organism evidence="1 2">
    <name type="scientific">Bradyrhizobium sacchari</name>
    <dbReference type="NCBI Taxonomy" id="1399419"/>
    <lineage>
        <taxon>Bacteria</taxon>
        <taxon>Pseudomonadati</taxon>
        <taxon>Pseudomonadota</taxon>
        <taxon>Alphaproteobacteria</taxon>
        <taxon>Hyphomicrobiales</taxon>
        <taxon>Nitrobacteraceae</taxon>
        <taxon>Bradyrhizobium</taxon>
    </lineage>
</organism>
<dbReference type="EMBL" id="VITW01000019">
    <property type="protein sequence ID" value="TWB66012.1"/>
    <property type="molecule type" value="Genomic_DNA"/>
</dbReference>
<name>A0A560HL69_9BRAD</name>